<organism evidence="2 3">
    <name type="scientific">Agrobacterium genomosp. 2 str. CFBP 5494</name>
    <dbReference type="NCBI Taxonomy" id="1183436"/>
    <lineage>
        <taxon>Bacteria</taxon>
        <taxon>Pseudomonadati</taxon>
        <taxon>Pseudomonadota</taxon>
        <taxon>Alphaproteobacteria</taxon>
        <taxon>Hyphomicrobiales</taxon>
        <taxon>Rhizobiaceae</taxon>
        <taxon>Rhizobium/Agrobacterium group</taxon>
        <taxon>Agrobacterium</taxon>
        <taxon>Agrobacterium tumefaciens complex</taxon>
    </lineage>
</organism>
<dbReference type="PANTHER" id="PTHR36513">
    <property type="entry name" value="ABC TRANSMEMBRANE TYPE-1 DOMAIN-CONTAINING PROTEIN"/>
    <property type="match status" value="1"/>
</dbReference>
<dbReference type="Gene3D" id="3.40.50.1820">
    <property type="entry name" value="alpha/beta hydrolase"/>
    <property type="match status" value="1"/>
</dbReference>
<proteinExistence type="predicted"/>
<keyword evidence="3" id="KW-1185">Reference proteome</keyword>
<dbReference type="InterPro" id="IPR029058">
    <property type="entry name" value="AB_hydrolase_fold"/>
</dbReference>
<evidence type="ECO:0008006" key="4">
    <source>
        <dbReference type="Google" id="ProtNLM"/>
    </source>
</evidence>
<dbReference type="InterPro" id="IPR014586">
    <property type="entry name" value="UCP033909"/>
</dbReference>
<dbReference type="Proteomes" id="UP000191933">
    <property type="component" value="Unassembled WGS sequence"/>
</dbReference>
<keyword evidence="1" id="KW-0732">Signal</keyword>
<evidence type="ECO:0000313" key="2">
    <source>
        <dbReference type="EMBL" id="CUX03326.1"/>
    </source>
</evidence>
<reference evidence="2 3" key="1">
    <citation type="submission" date="2016-01" db="EMBL/GenBank/DDBJ databases">
        <authorList>
            <person name="Regsiter A."/>
            <person name="william w."/>
        </authorList>
    </citation>
    <scope>NUCLEOTIDE SEQUENCE [LARGE SCALE GENOMIC DNA]</scope>
    <source>
        <strain evidence="2 3">CFBP 5494</strain>
    </source>
</reference>
<evidence type="ECO:0000313" key="3">
    <source>
        <dbReference type="Proteomes" id="UP000191933"/>
    </source>
</evidence>
<feature type="signal peptide" evidence="1">
    <location>
        <begin position="1"/>
        <end position="35"/>
    </location>
</feature>
<dbReference type="Pfam" id="PF05990">
    <property type="entry name" value="DUF900"/>
    <property type="match status" value="1"/>
</dbReference>
<gene>
    <name evidence="2" type="ORF">AGR2A_pb10107</name>
</gene>
<dbReference type="EMBL" id="FBVY01000047">
    <property type="protein sequence ID" value="CUX03326.1"/>
    <property type="molecule type" value="Genomic_DNA"/>
</dbReference>
<comment type="caution">
    <text evidence="2">The sequence shown here is derived from an EMBL/GenBank/DDBJ whole genome shotgun (WGS) entry which is preliminary data.</text>
</comment>
<sequence>MVPAPLQNKKLVQSMREFSLRLTLLLLTSLLAACAGRPAPELLAQTAETLPGAKLTTVYVATTRKRDENGVYTSGRSREVSYIRYGISIPPGHKAGNVEWPKSKPNPKTDFVTVEQRVLDAATFEAEVTRKRNGKPPSVGVFVHGYNTNFTEAVYRIAQMTADAGVDAAPILFAWPSEGALSGYVADKDAVTFSRDQLADLLGTLARKETQGPITLVGHSMGGWLTTEAVRQLRLTGKDAAIRRLQVVLAAPDIDVDVFEAQLATIGPLNPPMTILVSQDDRALKVSEFLSTERQRLGRIDVTDPKVEEATRKANVQVIDISDIEASDSFRHNRFVGLAAYYPKLSGRDGSRNPQNLRQAGAFVFNSAGAVLSSPFVLAGKIVGGN</sequence>
<dbReference type="SUPFAM" id="SSF53474">
    <property type="entry name" value="alpha/beta-Hydrolases"/>
    <property type="match status" value="1"/>
</dbReference>
<accession>A0A9W5B7W8</accession>
<dbReference type="AlphaFoldDB" id="A0A9W5B7W8"/>
<protein>
    <recommendedName>
        <fullName evidence="4">Esterase/lipase superfamily enzyme</fullName>
    </recommendedName>
</protein>
<dbReference type="InterPro" id="IPR010297">
    <property type="entry name" value="DUF900_hydrolase"/>
</dbReference>
<dbReference type="PANTHER" id="PTHR36513:SF1">
    <property type="entry name" value="TRANSMEMBRANE PROTEIN"/>
    <property type="match status" value="1"/>
</dbReference>
<name>A0A9W5B7W8_9HYPH</name>
<feature type="chain" id="PRO_5040986159" description="Esterase/lipase superfamily enzyme" evidence="1">
    <location>
        <begin position="36"/>
        <end position="386"/>
    </location>
</feature>
<evidence type="ECO:0000256" key="1">
    <source>
        <dbReference type="SAM" id="SignalP"/>
    </source>
</evidence>
<dbReference type="PIRSF" id="PIRSF033909">
    <property type="entry name" value="UCP033909"/>
    <property type="match status" value="1"/>
</dbReference>